<dbReference type="EMBL" id="QJKJ01008426">
    <property type="protein sequence ID" value="RDX79816.1"/>
    <property type="molecule type" value="Genomic_DNA"/>
</dbReference>
<dbReference type="AlphaFoldDB" id="A0A371FNA8"/>
<evidence type="ECO:0000313" key="2">
    <source>
        <dbReference type="Proteomes" id="UP000257109"/>
    </source>
</evidence>
<sequence length="112" mass="13096">MNEEQLSRPRVDKQSKMFNTFLCFISNIPLKTQPFLKLLQKAYELSNFVEEVIPTLTTNLTNKWTLDVDGSFNKKVYKLSNFMEEVIPTLTTNLTNKWTIDVDRSSNKKESK</sequence>
<protein>
    <submittedName>
        <fullName evidence="1">Uncharacterized protein</fullName>
    </submittedName>
</protein>
<proteinExistence type="predicted"/>
<reference evidence="1" key="1">
    <citation type="submission" date="2018-05" db="EMBL/GenBank/DDBJ databases">
        <title>Draft genome of Mucuna pruriens seed.</title>
        <authorList>
            <person name="Nnadi N.E."/>
            <person name="Vos R."/>
            <person name="Hasami M.H."/>
            <person name="Devisetty U.K."/>
            <person name="Aguiy J.C."/>
        </authorList>
    </citation>
    <scope>NUCLEOTIDE SEQUENCE [LARGE SCALE GENOMIC DNA]</scope>
    <source>
        <strain evidence="1">JCA_2017</strain>
    </source>
</reference>
<dbReference type="Proteomes" id="UP000257109">
    <property type="component" value="Unassembled WGS sequence"/>
</dbReference>
<name>A0A371FNA8_MUCPR</name>
<keyword evidence="2" id="KW-1185">Reference proteome</keyword>
<organism evidence="1 2">
    <name type="scientific">Mucuna pruriens</name>
    <name type="common">Velvet bean</name>
    <name type="synonym">Dolichos pruriens</name>
    <dbReference type="NCBI Taxonomy" id="157652"/>
    <lineage>
        <taxon>Eukaryota</taxon>
        <taxon>Viridiplantae</taxon>
        <taxon>Streptophyta</taxon>
        <taxon>Embryophyta</taxon>
        <taxon>Tracheophyta</taxon>
        <taxon>Spermatophyta</taxon>
        <taxon>Magnoliopsida</taxon>
        <taxon>eudicotyledons</taxon>
        <taxon>Gunneridae</taxon>
        <taxon>Pentapetalae</taxon>
        <taxon>rosids</taxon>
        <taxon>fabids</taxon>
        <taxon>Fabales</taxon>
        <taxon>Fabaceae</taxon>
        <taxon>Papilionoideae</taxon>
        <taxon>50 kb inversion clade</taxon>
        <taxon>NPAAA clade</taxon>
        <taxon>indigoferoid/millettioid clade</taxon>
        <taxon>Phaseoleae</taxon>
        <taxon>Mucuna</taxon>
    </lineage>
</organism>
<comment type="caution">
    <text evidence="1">The sequence shown here is derived from an EMBL/GenBank/DDBJ whole genome shotgun (WGS) entry which is preliminary data.</text>
</comment>
<gene>
    <name evidence="1" type="ORF">CR513_39717</name>
</gene>
<evidence type="ECO:0000313" key="1">
    <source>
        <dbReference type="EMBL" id="RDX79816.1"/>
    </source>
</evidence>
<feature type="non-terminal residue" evidence="1">
    <location>
        <position position="1"/>
    </location>
</feature>
<accession>A0A371FNA8</accession>